<evidence type="ECO:0000313" key="2">
    <source>
        <dbReference type="Proteomes" id="UP000460318"/>
    </source>
</evidence>
<proteinExistence type="predicted"/>
<dbReference type="AlphaFoldDB" id="A0A7X3IL27"/>
<sequence length="76" mass="8788">MIPFANTWPYDKQMGDIYVHECPFCGAGNVRLNLKPSELKSVNEGRKKLVVFPCCSSRLNVLETDHDYLRFDQPVR</sequence>
<accession>A0A7X3IL27</accession>
<name>A0A7X3IL27_9BACL</name>
<dbReference type="RefSeq" id="WP_160498003.1">
    <property type="nucleotide sequence ID" value="NZ_WUBI01000001.1"/>
</dbReference>
<comment type="caution">
    <text evidence="1">The sequence shown here is derived from an EMBL/GenBank/DDBJ whole genome shotgun (WGS) entry which is preliminary data.</text>
</comment>
<keyword evidence="2" id="KW-1185">Reference proteome</keyword>
<dbReference type="Proteomes" id="UP000460318">
    <property type="component" value="Unassembled WGS sequence"/>
</dbReference>
<protein>
    <submittedName>
        <fullName evidence="1">Uncharacterized protein</fullName>
    </submittedName>
</protein>
<dbReference type="EMBL" id="WUBI01000001">
    <property type="protein sequence ID" value="MWV44610.1"/>
    <property type="molecule type" value="Genomic_DNA"/>
</dbReference>
<organism evidence="1 2">
    <name type="scientific">Paenibacillus dendrobii</name>
    <dbReference type="NCBI Taxonomy" id="2691084"/>
    <lineage>
        <taxon>Bacteria</taxon>
        <taxon>Bacillati</taxon>
        <taxon>Bacillota</taxon>
        <taxon>Bacilli</taxon>
        <taxon>Bacillales</taxon>
        <taxon>Paenibacillaceae</taxon>
        <taxon>Paenibacillus</taxon>
    </lineage>
</organism>
<reference evidence="1 2" key="1">
    <citation type="submission" date="2019-12" db="EMBL/GenBank/DDBJ databases">
        <title>Paenibacillus sp. nov., an endophytic bacterium isolated from the stem of Dendrobium.</title>
        <authorList>
            <person name="Zhao R."/>
        </authorList>
    </citation>
    <scope>NUCLEOTIDE SEQUENCE [LARGE SCALE GENOMIC DNA]</scope>
    <source>
        <strain evidence="1 2">HJL G12</strain>
    </source>
</reference>
<gene>
    <name evidence="1" type="ORF">GRF59_13325</name>
</gene>
<evidence type="ECO:0000313" key="1">
    <source>
        <dbReference type="EMBL" id="MWV44610.1"/>
    </source>
</evidence>